<organism evidence="2 3">
    <name type="scientific">Actinomycetospora chibensis</name>
    <dbReference type="NCBI Taxonomy" id="663606"/>
    <lineage>
        <taxon>Bacteria</taxon>
        <taxon>Bacillati</taxon>
        <taxon>Actinomycetota</taxon>
        <taxon>Actinomycetes</taxon>
        <taxon>Pseudonocardiales</taxon>
        <taxon>Pseudonocardiaceae</taxon>
        <taxon>Actinomycetospora</taxon>
    </lineage>
</organism>
<keyword evidence="3" id="KW-1185">Reference proteome</keyword>
<reference evidence="3" key="1">
    <citation type="journal article" date="2019" name="Int. J. Syst. Evol. Microbiol.">
        <title>The Global Catalogue of Microorganisms (GCM) 10K type strain sequencing project: providing services to taxonomists for standard genome sequencing and annotation.</title>
        <authorList>
            <consortium name="The Broad Institute Genomics Platform"/>
            <consortium name="The Broad Institute Genome Sequencing Center for Infectious Disease"/>
            <person name="Wu L."/>
            <person name="Ma J."/>
        </authorList>
    </citation>
    <scope>NUCLEOTIDE SEQUENCE [LARGE SCALE GENOMIC DNA]</scope>
    <source>
        <strain evidence="3">CCUG 50347</strain>
    </source>
</reference>
<protein>
    <submittedName>
        <fullName evidence="2">STAS domain-containing protein</fullName>
    </submittedName>
</protein>
<proteinExistence type="predicted"/>
<evidence type="ECO:0000259" key="1">
    <source>
        <dbReference type="Pfam" id="PF13466"/>
    </source>
</evidence>
<gene>
    <name evidence="2" type="ORF">ACFPEL_25660</name>
</gene>
<dbReference type="Proteomes" id="UP001595909">
    <property type="component" value="Unassembled WGS sequence"/>
</dbReference>
<sequence length="142" mass="15517">MTLDPDAGVRPWDRLVIDDVDLPADLPARRRAAVTEARAHVEPVSPDGRGAMGLRRYGAGCVALVLRGRFERCSRELLRALADELPSAACRELVVDLSGLDGCDPVLVRALARLRIRCLTREARVELYDLPPALAAELGLRP</sequence>
<accession>A0ABV9RRA5</accession>
<dbReference type="Gene3D" id="3.30.750.24">
    <property type="entry name" value="STAS domain"/>
    <property type="match status" value="1"/>
</dbReference>
<name>A0ABV9RRA5_9PSEU</name>
<dbReference type="InterPro" id="IPR058548">
    <property type="entry name" value="MlaB-like_STAS"/>
</dbReference>
<feature type="domain" description="MlaB-like STAS" evidence="1">
    <location>
        <begin position="64"/>
        <end position="137"/>
    </location>
</feature>
<evidence type="ECO:0000313" key="3">
    <source>
        <dbReference type="Proteomes" id="UP001595909"/>
    </source>
</evidence>
<dbReference type="RefSeq" id="WP_274187968.1">
    <property type="nucleotide sequence ID" value="NZ_BAABHN010000051.1"/>
</dbReference>
<dbReference type="SUPFAM" id="SSF52091">
    <property type="entry name" value="SpoIIaa-like"/>
    <property type="match status" value="1"/>
</dbReference>
<dbReference type="EMBL" id="JBHSIM010000051">
    <property type="protein sequence ID" value="MFC4835821.1"/>
    <property type="molecule type" value="Genomic_DNA"/>
</dbReference>
<evidence type="ECO:0000313" key="2">
    <source>
        <dbReference type="EMBL" id="MFC4835821.1"/>
    </source>
</evidence>
<comment type="caution">
    <text evidence="2">The sequence shown here is derived from an EMBL/GenBank/DDBJ whole genome shotgun (WGS) entry which is preliminary data.</text>
</comment>
<dbReference type="Pfam" id="PF13466">
    <property type="entry name" value="STAS_2"/>
    <property type="match status" value="1"/>
</dbReference>
<dbReference type="InterPro" id="IPR036513">
    <property type="entry name" value="STAS_dom_sf"/>
</dbReference>